<dbReference type="KEGG" id="dan:6497211"/>
<evidence type="ECO:0000256" key="13">
    <source>
        <dbReference type="ARBA" id="ARBA00023136"/>
    </source>
</evidence>
<dbReference type="GeneID" id="6497211"/>
<evidence type="ECO:0000256" key="7">
    <source>
        <dbReference type="ARBA" id="ARBA00022723"/>
    </source>
</evidence>
<evidence type="ECO:0000313" key="17">
    <source>
        <dbReference type="Proteomes" id="UP000007801"/>
    </source>
</evidence>
<keyword evidence="9" id="KW-0492">Microsome</keyword>
<evidence type="ECO:0000313" key="16">
    <source>
        <dbReference type="EMBL" id="EDV31771.1"/>
    </source>
</evidence>
<name>B3MLM2_DROAN</name>
<dbReference type="InterPro" id="IPR002401">
    <property type="entry name" value="Cyt_P450_E_grp-I"/>
</dbReference>
<evidence type="ECO:0000256" key="6">
    <source>
        <dbReference type="ARBA" id="ARBA00022617"/>
    </source>
</evidence>
<dbReference type="OMA" id="MFQFNEL"/>
<dbReference type="CDD" id="cd20628">
    <property type="entry name" value="CYP4"/>
    <property type="match status" value="1"/>
</dbReference>
<evidence type="ECO:0000256" key="9">
    <source>
        <dbReference type="ARBA" id="ARBA00022848"/>
    </source>
</evidence>
<dbReference type="PANTHER" id="PTHR24291">
    <property type="entry name" value="CYTOCHROME P450 FAMILY 4"/>
    <property type="match status" value="1"/>
</dbReference>
<gene>
    <name evidence="16" type="primary">Dana\GF14385</name>
    <name evidence="16" type="synonym">dana_GLEANR_15147</name>
    <name evidence="16" type="ORF">GF14385</name>
</gene>
<reference evidence="16 17" key="1">
    <citation type="journal article" date="2007" name="Nature">
        <title>Evolution of genes and genomes on the Drosophila phylogeny.</title>
        <authorList>
            <consortium name="Drosophila 12 Genomes Consortium"/>
            <person name="Clark A.G."/>
            <person name="Eisen M.B."/>
            <person name="Smith D.R."/>
            <person name="Bergman C.M."/>
            <person name="Oliver B."/>
            <person name="Markow T.A."/>
            <person name="Kaufman T.C."/>
            <person name="Kellis M."/>
            <person name="Gelbart W."/>
            <person name="Iyer V.N."/>
            <person name="Pollard D.A."/>
            <person name="Sackton T.B."/>
            <person name="Larracuente A.M."/>
            <person name="Singh N.D."/>
            <person name="Abad J.P."/>
            <person name="Abt D.N."/>
            <person name="Adryan B."/>
            <person name="Aguade M."/>
            <person name="Akashi H."/>
            <person name="Anderson W.W."/>
            <person name="Aquadro C.F."/>
            <person name="Ardell D.H."/>
            <person name="Arguello R."/>
            <person name="Artieri C.G."/>
            <person name="Barbash D.A."/>
            <person name="Barker D."/>
            <person name="Barsanti P."/>
            <person name="Batterham P."/>
            <person name="Batzoglou S."/>
            <person name="Begun D."/>
            <person name="Bhutkar A."/>
            <person name="Blanco E."/>
            <person name="Bosak S.A."/>
            <person name="Bradley R.K."/>
            <person name="Brand A.D."/>
            <person name="Brent M.R."/>
            <person name="Brooks A.N."/>
            <person name="Brown R.H."/>
            <person name="Butlin R.K."/>
            <person name="Caggese C."/>
            <person name="Calvi B.R."/>
            <person name="Bernardo de Carvalho A."/>
            <person name="Caspi A."/>
            <person name="Castrezana S."/>
            <person name="Celniker S.E."/>
            <person name="Chang J.L."/>
            <person name="Chapple C."/>
            <person name="Chatterji S."/>
            <person name="Chinwalla A."/>
            <person name="Civetta A."/>
            <person name="Clifton S.W."/>
            <person name="Comeron J.M."/>
            <person name="Costello J.C."/>
            <person name="Coyne J.A."/>
            <person name="Daub J."/>
            <person name="David R.G."/>
            <person name="Delcher A.L."/>
            <person name="Delehaunty K."/>
            <person name="Do C.B."/>
            <person name="Ebling H."/>
            <person name="Edwards K."/>
            <person name="Eickbush T."/>
            <person name="Evans J.D."/>
            <person name="Filipski A."/>
            <person name="Findeiss S."/>
            <person name="Freyhult E."/>
            <person name="Fulton L."/>
            <person name="Fulton R."/>
            <person name="Garcia A.C."/>
            <person name="Gardiner A."/>
            <person name="Garfield D.A."/>
            <person name="Garvin B.E."/>
            <person name="Gibson G."/>
            <person name="Gilbert D."/>
            <person name="Gnerre S."/>
            <person name="Godfrey J."/>
            <person name="Good R."/>
            <person name="Gotea V."/>
            <person name="Gravely B."/>
            <person name="Greenberg A.J."/>
            <person name="Griffiths-Jones S."/>
            <person name="Gross S."/>
            <person name="Guigo R."/>
            <person name="Gustafson E.A."/>
            <person name="Haerty W."/>
            <person name="Hahn M.W."/>
            <person name="Halligan D.L."/>
            <person name="Halpern A.L."/>
            <person name="Halter G.M."/>
            <person name="Han M.V."/>
            <person name="Heger A."/>
            <person name="Hillier L."/>
            <person name="Hinrichs A.S."/>
            <person name="Holmes I."/>
            <person name="Hoskins R.A."/>
            <person name="Hubisz M.J."/>
            <person name="Hultmark D."/>
            <person name="Huntley M.A."/>
            <person name="Jaffe D.B."/>
            <person name="Jagadeeshan S."/>
            <person name="Jeck W.R."/>
            <person name="Johnson J."/>
            <person name="Jones C.D."/>
            <person name="Jordan W.C."/>
            <person name="Karpen G.H."/>
            <person name="Kataoka E."/>
            <person name="Keightley P.D."/>
            <person name="Kheradpour P."/>
            <person name="Kirkness E.F."/>
            <person name="Koerich L.B."/>
            <person name="Kristiansen K."/>
            <person name="Kudrna D."/>
            <person name="Kulathinal R.J."/>
            <person name="Kumar S."/>
            <person name="Kwok R."/>
            <person name="Lander E."/>
            <person name="Langley C.H."/>
            <person name="Lapoint R."/>
            <person name="Lazzaro B.P."/>
            <person name="Lee S.J."/>
            <person name="Levesque L."/>
            <person name="Li R."/>
            <person name="Lin C.F."/>
            <person name="Lin M.F."/>
            <person name="Lindblad-Toh K."/>
            <person name="Llopart A."/>
            <person name="Long M."/>
            <person name="Low L."/>
            <person name="Lozovsky E."/>
            <person name="Lu J."/>
            <person name="Luo M."/>
            <person name="Machado C.A."/>
            <person name="Makalowski W."/>
            <person name="Marzo M."/>
            <person name="Matsuda M."/>
            <person name="Matzkin L."/>
            <person name="McAllister B."/>
            <person name="McBride C.S."/>
            <person name="McKernan B."/>
            <person name="McKernan K."/>
            <person name="Mendez-Lago M."/>
            <person name="Minx P."/>
            <person name="Mollenhauer M.U."/>
            <person name="Montooth K."/>
            <person name="Mount S.M."/>
            <person name="Mu X."/>
            <person name="Myers E."/>
            <person name="Negre B."/>
            <person name="Newfeld S."/>
            <person name="Nielsen R."/>
            <person name="Noor M.A."/>
            <person name="O'Grady P."/>
            <person name="Pachter L."/>
            <person name="Papaceit M."/>
            <person name="Parisi M.J."/>
            <person name="Parisi M."/>
            <person name="Parts L."/>
            <person name="Pedersen J.S."/>
            <person name="Pesole G."/>
            <person name="Phillippy A.M."/>
            <person name="Ponting C.P."/>
            <person name="Pop M."/>
            <person name="Porcelli D."/>
            <person name="Powell J.R."/>
            <person name="Prohaska S."/>
            <person name="Pruitt K."/>
            <person name="Puig M."/>
            <person name="Quesneville H."/>
            <person name="Ram K.R."/>
            <person name="Rand D."/>
            <person name="Rasmussen M.D."/>
            <person name="Reed L.K."/>
            <person name="Reenan R."/>
            <person name="Reily A."/>
            <person name="Remington K.A."/>
            <person name="Rieger T.T."/>
            <person name="Ritchie M.G."/>
            <person name="Robin C."/>
            <person name="Rogers Y.H."/>
            <person name="Rohde C."/>
            <person name="Rozas J."/>
            <person name="Rubenfield M.J."/>
            <person name="Ruiz A."/>
            <person name="Russo S."/>
            <person name="Salzberg S.L."/>
            <person name="Sanchez-Gracia A."/>
            <person name="Saranga D.J."/>
            <person name="Sato H."/>
            <person name="Schaeffer S.W."/>
            <person name="Schatz M.C."/>
            <person name="Schlenke T."/>
            <person name="Schwartz R."/>
            <person name="Segarra C."/>
            <person name="Singh R.S."/>
            <person name="Sirot L."/>
            <person name="Sirota M."/>
            <person name="Sisneros N.B."/>
            <person name="Smith C.D."/>
            <person name="Smith T.F."/>
            <person name="Spieth J."/>
            <person name="Stage D.E."/>
            <person name="Stark A."/>
            <person name="Stephan W."/>
            <person name="Strausberg R.L."/>
            <person name="Strempel S."/>
            <person name="Sturgill D."/>
            <person name="Sutton G."/>
            <person name="Sutton G.G."/>
            <person name="Tao W."/>
            <person name="Teichmann S."/>
            <person name="Tobari Y.N."/>
            <person name="Tomimura Y."/>
            <person name="Tsolas J.M."/>
            <person name="Valente V.L."/>
            <person name="Venter E."/>
            <person name="Venter J.C."/>
            <person name="Vicario S."/>
            <person name="Vieira F.G."/>
            <person name="Vilella A.J."/>
            <person name="Villasante A."/>
            <person name="Walenz B."/>
            <person name="Wang J."/>
            <person name="Wasserman M."/>
            <person name="Watts T."/>
            <person name="Wilson D."/>
            <person name="Wilson R.K."/>
            <person name="Wing R.A."/>
            <person name="Wolfner M.F."/>
            <person name="Wong A."/>
            <person name="Wong G.K."/>
            <person name="Wu C.I."/>
            <person name="Wu G."/>
            <person name="Yamamoto D."/>
            <person name="Yang H.P."/>
            <person name="Yang S.P."/>
            <person name="Yorke J.A."/>
            <person name="Yoshida K."/>
            <person name="Zdobnov E."/>
            <person name="Zhang P."/>
            <person name="Zhang Y."/>
            <person name="Zimin A.V."/>
            <person name="Baldwin J."/>
            <person name="Abdouelleil A."/>
            <person name="Abdulkadir J."/>
            <person name="Abebe A."/>
            <person name="Abera B."/>
            <person name="Abreu J."/>
            <person name="Acer S.C."/>
            <person name="Aftuck L."/>
            <person name="Alexander A."/>
            <person name="An P."/>
            <person name="Anderson E."/>
            <person name="Anderson S."/>
            <person name="Arachi H."/>
            <person name="Azer M."/>
            <person name="Bachantsang P."/>
            <person name="Barry A."/>
            <person name="Bayul T."/>
            <person name="Berlin A."/>
            <person name="Bessette D."/>
            <person name="Bloom T."/>
            <person name="Blye J."/>
            <person name="Boguslavskiy L."/>
            <person name="Bonnet C."/>
            <person name="Boukhgalter B."/>
            <person name="Bourzgui I."/>
            <person name="Brown A."/>
            <person name="Cahill P."/>
            <person name="Channer S."/>
            <person name="Cheshatsang Y."/>
            <person name="Chuda L."/>
            <person name="Citroen M."/>
            <person name="Collymore A."/>
            <person name="Cooke P."/>
            <person name="Costello M."/>
            <person name="D'Aco K."/>
            <person name="Daza R."/>
            <person name="De Haan G."/>
            <person name="DeGray S."/>
            <person name="DeMaso C."/>
            <person name="Dhargay N."/>
            <person name="Dooley K."/>
            <person name="Dooley E."/>
            <person name="Doricent M."/>
            <person name="Dorje P."/>
            <person name="Dorjee K."/>
            <person name="Dupes A."/>
            <person name="Elong R."/>
            <person name="Falk J."/>
            <person name="Farina A."/>
            <person name="Faro S."/>
            <person name="Ferguson D."/>
            <person name="Fisher S."/>
            <person name="Foley C.D."/>
            <person name="Franke A."/>
            <person name="Friedrich D."/>
            <person name="Gadbois L."/>
            <person name="Gearin G."/>
            <person name="Gearin C.R."/>
            <person name="Giannoukos G."/>
            <person name="Goode T."/>
            <person name="Graham J."/>
            <person name="Grandbois E."/>
            <person name="Grewal S."/>
            <person name="Gyaltsen K."/>
            <person name="Hafez N."/>
            <person name="Hagos B."/>
            <person name="Hall J."/>
            <person name="Henson C."/>
            <person name="Hollinger A."/>
            <person name="Honan T."/>
            <person name="Huard M.D."/>
            <person name="Hughes L."/>
            <person name="Hurhula B."/>
            <person name="Husby M.E."/>
            <person name="Kamat A."/>
            <person name="Kanga B."/>
            <person name="Kashin S."/>
            <person name="Khazanovich D."/>
            <person name="Kisner P."/>
            <person name="Lance K."/>
            <person name="Lara M."/>
            <person name="Lee W."/>
            <person name="Lennon N."/>
            <person name="Letendre F."/>
            <person name="LeVine R."/>
            <person name="Lipovsky A."/>
            <person name="Liu X."/>
            <person name="Liu J."/>
            <person name="Liu S."/>
            <person name="Lokyitsang T."/>
            <person name="Lokyitsang Y."/>
            <person name="Lubonja R."/>
            <person name="Lui A."/>
            <person name="MacDonald P."/>
            <person name="Magnisalis V."/>
            <person name="Maru K."/>
            <person name="Matthews C."/>
            <person name="McCusker W."/>
            <person name="McDonough S."/>
            <person name="Mehta T."/>
            <person name="Meldrim J."/>
            <person name="Meneus L."/>
            <person name="Mihai O."/>
            <person name="Mihalev A."/>
            <person name="Mihova T."/>
            <person name="Mittelman R."/>
            <person name="Mlenga V."/>
            <person name="Montmayeur A."/>
            <person name="Mulrain L."/>
            <person name="Navidi A."/>
            <person name="Naylor J."/>
            <person name="Negash T."/>
            <person name="Nguyen T."/>
            <person name="Nguyen N."/>
            <person name="Nicol R."/>
            <person name="Norbu C."/>
            <person name="Norbu N."/>
            <person name="Novod N."/>
            <person name="O'Neill B."/>
            <person name="Osman S."/>
            <person name="Markiewicz E."/>
            <person name="Oyono O.L."/>
            <person name="Patti C."/>
            <person name="Phunkhang P."/>
            <person name="Pierre F."/>
            <person name="Priest M."/>
            <person name="Raghuraman S."/>
            <person name="Rege F."/>
            <person name="Reyes R."/>
            <person name="Rise C."/>
            <person name="Rogov P."/>
            <person name="Ross K."/>
            <person name="Ryan E."/>
            <person name="Settipalli S."/>
            <person name="Shea T."/>
            <person name="Sherpa N."/>
            <person name="Shi L."/>
            <person name="Shih D."/>
            <person name="Sparrow T."/>
            <person name="Spaulding J."/>
            <person name="Stalker J."/>
            <person name="Stange-Thomann N."/>
            <person name="Stavropoulos S."/>
            <person name="Stone C."/>
            <person name="Strader C."/>
            <person name="Tesfaye S."/>
            <person name="Thomson T."/>
            <person name="Thoulutsang Y."/>
            <person name="Thoulutsang D."/>
            <person name="Topham K."/>
            <person name="Topping I."/>
            <person name="Tsamla T."/>
            <person name="Vassiliev H."/>
            <person name="Vo A."/>
            <person name="Wangchuk T."/>
            <person name="Wangdi T."/>
            <person name="Weiand M."/>
            <person name="Wilkinson J."/>
            <person name="Wilson A."/>
            <person name="Yadav S."/>
            <person name="Young G."/>
            <person name="Yu Q."/>
            <person name="Zembek L."/>
            <person name="Zhong D."/>
            <person name="Zimmer A."/>
            <person name="Zwirko Z."/>
            <person name="Jaffe D.B."/>
            <person name="Alvarez P."/>
            <person name="Brockman W."/>
            <person name="Butler J."/>
            <person name="Chin C."/>
            <person name="Gnerre S."/>
            <person name="Grabherr M."/>
            <person name="Kleber M."/>
            <person name="Mauceli E."/>
            <person name="MacCallum I."/>
        </authorList>
    </citation>
    <scope>NUCLEOTIDE SEQUENCE [LARGE SCALE GENOMIC DNA]</scope>
    <source>
        <strain evidence="17">Tucson 14024-0371.13</strain>
    </source>
</reference>
<comment type="function">
    <text evidence="2">May be involved in the metabolism of insect hormones and in the breakdown of synthetic insecticides.</text>
</comment>
<proteinExistence type="inferred from homology"/>
<dbReference type="InterPro" id="IPR036396">
    <property type="entry name" value="Cyt_P450_sf"/>
</dbReference>
<dbReference type="PANTHER" id="PTHR24291:SF105">
    <property type="entry name" value="CYTOCHROME P450 4P1-RELATED"/>
    <property type="match status" value="1"/>
</dbReference>
<dbReference type="PRINTS" id="PR00463">
    <property type="entry name" value="EP450I"/>
</dbReference>
<keyword evidence="17" id="KW-1185">Reference proteome</keyword>
<dbReference type="GO" id="GO:0005506">
    <property type="term" value="F:iron ion binding"/>
    <property type="evidence" value="ECO:0007669"/>
    <property type="project" value="InterPro"/>
</dbReference>
<dbReference type="InterPro" id="IPR050196">
    <property type="entry name" value="Cytochrome_P450_Monoox"/>
</dbReference>
<evidence type="ECO:0000256" key="15">
    <source>
        <dbReference type="RuleBase" id="RU000461"/>
    </source>
</evidence>
<dbReference type="HOGENOM" id="CLU_001570_5_1_1"/>
<accession>B3MLM2</accession>
<dbReference type="PhylomeDB" id="B3MLM2"/>
<dbReference type="Proteomes" id="UP000007801">
    <property type="component" value="Unassembled WGS sequence"/>
</dbReference>
<dbReference type="GO" id="GO:0005789">
    <property type="term" value="C:endoplasmic reticulum membrane"/>
    <property type="evidence" value="ECO:0007669"/>
    <property type="project" value="UniProtKB-SubCell"/>
</dbReference>
<dbReference type="InParanoid" id="B3MLM2"/>
<organism evidence="16 17">
    <name type="scientific">Drosophila ananassae</name>
    <name type="common">Fruit fly</name>
    <dbReference type="NCBI Taxonomy" id="7217"/>
    <lineage>
        <taxon>Eukaryota</taxon>
        <taxon>Metazoa</taxon>
        <taxon>Ecdysozoa</taxon>
        <taxon>Arthropoda</taxon>
        <taxon>Hexapoda</taxon>
        <taxon>Insecta</taxon>
        <taxon>Pterygota</taxon>
        <taxon>Neoptera</taxon>
        <taxon>Endopterygota</taxon>
        <taxon>Diptera</taxon>
        <taxon>Brachycera</taxon>
        <taxon>Muscomorpha</taxon>
        <taxon>Ephydroidea</taxon>
        <taxon>Drosophilidae</taxon>
        <taxon>Drosophila</taxon>
        <taxon>Sophophora</taxon>
    </lineage>
</organism>
<dbReference type="AlphaFoldDB" id="B3MLM2"/>
<evidence type="ECO:0000256" key="1">
    <source>
        <dbReference type="ARBA" id="ARBA00001971"/>
    </source>
</evidence>
<dbReference type="EMBL" id="CH902620">
    <property type="protein sequence ID" value="EDV31771.1"/>
    <property type="molecule type" value="Genomic_DNA"/>
</dbReference>
<dbReference type="InterPro" id="IPR017972">
    <property type="entry name" value="Cyt_P450_CS"/>
</dbReference>
<comment type="similarity">
    <text evidence="5 15">Belongs to the cytochrome P450 family.</text>
</comment>
<keyword evidence="8" id="KW-0256">Endoplasmic reticulum</keyword>
<dbReference type="SMR" id="B3MLM2"/>
<keyword evidence="12 15" id="KW-0503">Monooxygenase</keyword>
<evidence type="ECO:0000256" key="2">
    <source>
        <dbReference type="ARBA" id="ARBA00003690"/>
    </source>
</evidence>
<evidence type="ECO:0000256" key="5">
    <source>
        <dbReference type="ARBA" id="ARBA00010617"/>
    </source>
</evidence>
<dbReference type="PRINTS" id="PR00385">
    <property type="entry name" value="P450"/>
</dbReference>
<keyword evidence="7 14" id="KW-0479">Metal-binding</keyword>
<evidence type="ECO:0000256" key="12">
    <source>
        <dbReference type="ARBA" id="ARBA00023033"/>
    </source>
</evidence>
<keyword evidence="6 14" id="KW-0349">Heme</keyword>
<dbReference type="GO" id="GO:0016705">
    <property type="term" value="F:oxidoreductase activity, acting on paired donors, with incorporation or reduction of molecular oxygen"/>
    <property type="evidence" value="ECO:0007669"/>
    <property type="project" value="InterPro"/>
</dbReference>
<evidence type="ECO:0000256" key="8">
    <source>
        <dbReference type="ARBA" id="ARBA00022824"/>
    </source>
</evidence>
<sequence length="504" mass="58642">MIMKILISLPLVLIILYKLWSYLNKKYFILCLCKRVRALDGSPLESRIYIPPSKTPFGNNFDLLDFTPASVFKFMRDAALQAKGRSYLWYFFGTPMYNIVRAEDAEEVFQSSKLITKNVIYDLLKPLLGEGLLTSTDQKWHSRRKTLTPAFHLSVLQSFLNIFKEECKKLVKILHQNPGEELVLNQLIPQFTLNNMCETVLGIKLDDIEEGFQYRQSIHALEEVMLQRIANPLMYNIVYFYLFGDYRKHVDNLKTALDFSSRIIEERRKLFQHKDDVGKRQRYAMLDTLLAAEAEGQIDHQGICDEVNTFMFAAYDTTSTCLIFSLLMLALREDVQERCFEEVLHLPQDHDEASMLQFNELFYLECVIKESLRMLPSIPVIGRKVTEECVVNGLIMPRNTQINLHIYDIMRDPRHFPDPESFQPDRFLTENTTNRHRFGFVPFSAGKRSCIGQKFAILEMKVLLAAILRSFRILPVTTLQSLTFETGIGLRTQQDVKVKLQLRE</sequence>
<evidence type="ECO:0000256" key="3">
    <source>
        <dbReference type="ARBA" id="ARBA00004174"/>
    </source>
</evidence>
<protein>
    <submittedName>
        <fullName evidence="16">Uncharacterized protein</fullName>
    </submittedName>
</protein>
<dbReference type="InterPro" id="IPR001128">
    <property type="entry name" value="Cyt_P450"/>
</dbReference>
<dbReference type="Gene3D" id="1.10.630.10">
    <property type="entry name" value="Cytochrome P450"/>
    <property type="match status" value="1"/>
</dbReference>
<dbReference type="GO" id="GO:0004497">
    <property type="term" value="F:monooxygenase activity"/>
    <property type="evidence" value="ECO:0007669"/>
    <property type="project" value="UniProtKB-KW"/>
</dbReference>
<keyword evidence="10 15" id="KW-0560">Oxidoreductase</keyword>
<keyword evidence="11 14" id="KW-0408">Iron</keyword>
<dbReference type="Pfam" id="PF00067">
    <property type="entry name" value="p450"/>
    <property type="match status" value="1"/>
</dbReference>
<comment type="cofactor">
    <cofactor evidence="1 14">
        <name>heme</name>
        <dbReference type="ChEBI" id="CHEBI:30413"/>
    </cofactor>
</comment>
<evidence type="ECO:0000256" key="10">
    <source>
        <dbReference type="ARBA" id="ARBA00023002"/>
    </source>
</evidence>
<comment type="subcellular location">
    <subcellularLocation>
        <location evidence="4">Endoplasmic reticulum membrane</location>
        <topology evidence="4">Peripheral membrane protein</topology>
    </subcellularLocation>
    <subcellularLocation>
        <location evidence="3">Microsome membrane</location>
        <topology evidence="3">Peripheral membrane protein</topology>
    </subcellularLocation>
</comment>
<dbReference type="GO" id="GO:0020037">
    <property type="term" value="F:heme binding"/>
    <property type="evidence" value="ECO:0007669"/>
    <property type="project" value="InterPro"/>
</dbReference>
<evidence type="ECO:0000256" key="4">
    <source>
        <dbReference type="ARBA" id="ARBA00004406"/>
    </source>
</evidence>
<dbReference type="OrthoDB" id="1470350at2759"/>
<dbReference type="STRING" id="7217.B3MLM2"/>
<evidence type="ECO:0000256" key="11">
    <source>
        <dbReference type="ARBA" id="ARBA00023004"/>
    </source>
</evidence>
<dbReference type="SUPFAM" id="SSF48264">
    <property type="entry name" value="Cytochrome P450"/>
    <property type="match status" value="1"/>
</dbReference>
<evidence type="ECO:0000256" key="14">
    <source>
        <dbReference type="PIRSR" id="PIRSR602401-1"/>
    </source>
</evidence>
<keyword evidence="13" id="KW-0472">Membrane</keyword>
<dbReference type="eggNOG" id="KOG0157">
    <property type="taxonomic scope" value="Eukaryota"/>
</dbReference>
<dbReference type="PROSITE" id="PS00086">
    <property type="entry name" value="CYTOCHROME_P450"/>
    <property type="match status" value="1"/>
</dbReference>
<feature type="binding site" description="axial binding residue" evidence="14">
    <location>
        <position position="450"/>
    </location>
    <ligand>
        <name>heme</name>
        <dbReference type="ChEBI" id="CHEBI:30413"/>
    </ligand>
    <ligandPart>
        <name>Fe</name>
        <dbReference type="ChEBI" id="CHEBI:18248"/>
    </ligandPart>
</feature>